<dbReference type="SUPFAM" id="SSF48403">
    <property type="entry name" value="Ankyrin repeat"/>
    <property type="match status" value="1"/>
</dbReference>
<evidence type="ECO:0000313" key="3">
    <source>
        <dbReference type="EMBL" id="KJW03885.1"/>
    </source>
</evidence>
<reference evidence="3 4" key="1">
    <citation type="submission" date="2015-01" db="EMBL/GenBank/DDBJ databases">
        <title>Genome Sequencing of Rickettsiales /home/snadendla/prok_pipe/test/illegal_ec_num.txt.</title>
        <authorList>
            <person name="Daugherty S.C."/>
            <person name="Su Q."/>
            <person name="Abolude K."/>
            <person name="Beier-Sexton M."/>
            <person name="Carlyon J.A."/>
            <person name="Carter R."/>
            <person name="Day N.P."/>
            <person name="Dumler S.J."/>
            <person name="Dyachenko V."/>
            <person name="Godinez A."/>
            <person name="Kurtti T.J."/>
            <person name="Lichay M."/>
            <person name="Mullins K.E."/>
            <person name="Ott S."/>
            <person name="Pappas-Brown V."/>
            <person name="Paris D.H."/>
            <person name="Patel P."/>
            <person name="Richards A.L."/>
            <person name="Sadzewicz L."/>
            <person name="Sears K."/>
            <person name="Seidman D."/>
            <person name="Sengamalay N."/>
            <person name="Stenos J."/>
            <person name="Tallon L.J."/>
            <person name="Vincent G."/>
            <person name="Fraser C.M."/>
            <person name="Munderloh U."/>
            <person name="Dunning-Hotopp J.C."/>
        </authorList>
    </citation>
    <scope>NUCLEOTIDE SEQUENCE [LARGE SCALE GENOMIC DNA]</scope>
    <source>
        <strain evidence="3 4">T170-B</strain>
    </source>
</reference>
<dbReference type="EMBL" id="LAOQ01000009">
    <property type="protein sequence ID" value="KJW03885.1"/>
    <property type="molecule type" value="Genomic_DNA"/>
</dbReference>
<gene>
    <name evidence="3" type="ORF">RAT170B_1582</name>
</gene>
<dbReference type="Gene3D" id="1.25.40.20">
    <property type="entry name" value="Ankyrin repeat-containing domain"/>
    <property type="match status" value="1"/>
</dbReference>
<proteinExistence type="predicted"/>
<dbReference type="PATRIC" id="fig|1268837.3.peg.1813"/>
<dbReference type="PANTHER" id="PTHR24161:SF85">
    <property type="entry name" value="PALMITOYLTRANSFERASE HIP14"/>
    <property type="match status" value="1"/>
</dbReference>
<sequence length="101" mass="11259">MLRTASEFTYICDEDGQTPLHMAIDIGNIEIVGLLLENMNNDAIIKPTKDSNKYTVLHLAVQNSNLIIVQKLFSFLSDTEKLLRLVNSVDESGQTAITFSD</sequence>
<name>A0A0F3RBR2_9RICK</name>
<dbReference type="PANTHER" id="PTHR24161">
    <property type="entry name" value="ANK_REP_REGION DOMAIN-CONTAINING PROTEIN-RELATED"/>
    <property type="match status" value="1"/>
</dbReference>
<dbReference type="Proteomes" id="UP000033736">
    <property type="component" value="Unassembled WGS sequence"/>
</dbReference>
<evidence type="ECO:0000313" key="4">
    <source>
        <dbReference type="Proteomes" id="UP000033736"/>
    </source>
</evidence>
<dbReference type="InterPro" id="IPR036770">
    <property type="entry name" value="Ankyrin_rpt-contain_sf"/>
</dbReference>
<evidence type="ECO:0000256" key="1">
    <source>
        <dbReference type="ARBA" id="ARBA00022737"/>
    </source>
</evidence>
<keyword evidence="1" id="KW-0677">Repeat</keyword>
<keyword evidence="2" id="KW-0040">ANK repeat</keyword>
<dbReference type="AlphaFoldDB" id="A0A0F3RBR2"/>
<dbReference type="InterPro" id="IPR002110">
    <property type="entry name" value="Ankyrin_rpt"/>
</dbReference>
<dbReference type="SMART" id="SM00248">
    <property type="entry name" value="ANK"/>
    <property type="match status" value="2"/>
</dbReference>
<dbReference type="PROSITE" id="PS50088">
    <property type="entry name" value="ANK_REPEAT"/>
    <property type="match status" value="1"/>
</dbReference>
<comment type="caution">
    <text evidence="3">The sequence shown here is derived from an EMBL/GenBank/DDBJ whole genome shotgun (WGS) entry which is preliminary data.</text>
</comment>
<evidence type="ECO:0000256" key="2">
    <source>
        <dbReference type="PROSITE-ProRule" id="PRU00023"/>
    </source>
</evidence>
<dbReference type="Pfam" id="PF12796">
    <property type="entry name" value="Ank_2"/>
    <property type="match status" value="1"/>
</dbReference>
<feature type="repeat" description="ANK" evidence="2">
    <location>
        <begin position="15"/>
        <end position="38"/>
    </location>
</feature>
<accession>A0A0F3RBR2</accession>
<protein>
    <submittedName>
        <fullName evidence="3">Ankyrin repeat family protein</fullName>
    </submittedName>
</protein>
<dbReference type="PROSITE" id="PS50297">
    <property type="entry name" value="ANK_REP_REGION"/>
    <property type="match status" value="1"/>
</dbReference>
<organism evidence="3 4">
    <name type="scientific">Rickettsia argasii T170-B</name>
    <dbReference type="NCBI Taxonomy" id="1268837"/>
    <lineage>
        <taxon>Bacteria</taxon>
        <taxon>Pseudomonadati</taxon>
        <taxon>Pseudomonadota</taxon>
        <taxon>Alphaproteobacteria</taxon>
        <taxon>Rickettsiales</taxon>
        <taxon>Rickettsiaceae</taxon>
        <taxon>Rickettsieae</taxon>
        <taxon>Rickettsia</taxon>
        <taxon>spotted fever group</taxon>
    </lineage>
</organism>
<keyword evidence="4" id="KW-1185">Reference proteome</keyword>